<evidence type="ECO:0000313" key="2">
    <source>
        <dbReference type="Proteomes" id="UP001208570"/>
    </source>
</evidence>
<protein>
    <submittedName>
        <fullName evidence="1">Uncharacterized protein</fullName>
    </submittedName>
</protein>
<evidence type="ECO:0000313" key="1">
    <source>
        <dbReference type="EMBL" id="KAK2142227.1"/>
    </source>
</evidence>
<dbReference type="Gene3D" id="2.170.270.10">
    <property type="entry name" value="SET domain"/>
    <property type="match status" value="1"/>
</dbReference>
<accession>A0AAD9IWH3</accession>
<dbReference type="PANTHER" id="PTHR12197">
    <property type="entry name" value="HISTONE-LYSINE N-METHYLTRANSFERASE SMYD"/>
    <property type="match status" value="1"/>
</dbReference>
<proteinExistence type="predicted"/>
<dbReference type="Gene3D" id="1.25.40.10">
    <property type="entry name" value="Tetratricopeptide repeat domain"/>
    <property type="match status" value="1"/>
</dbReference>
<dbReference type="SUPFAM" id="SSF82199">
    <property type="entry name" value="SET domain"/>
    <property type="match status" value="1"/>
</dbReference>
<dbReference type="InterPro" id="IPR050869">
    <property type="entry name" value="H3K4_H4K5_MeTrfase"/>
</dbReference>
<dbReference type="EMBL" id="JAODUP010000983">
    <property type="protein sequence ID" value="KAK2142227.1"/>
    <property type="molecule type" value="Genomic_DNA"/>
</dbReference>
<dbReference type="InterPro" id="IPR011990">
    <property type="entry name" value="TPR-like_helical_dom_sf"/>
</dbReference>
<keyword evidence="2" id="KW-1185">Reference proteome</keyword>
<dbReference type="AlphaFoldDB" id="A0AAD9IWH3"/>
<dbReference type="Proteomes" id="UP001208570">
    <property type="component" value="Unassembled WGS sequence"/>
</dbReference>
<sequence length="304" mass="34584">MLSPLYLDSEEIKRDTKRMKEFVQLSQTLIIYCHDTLDLPTSDKLLDIFGKMVINSFSVCDTEMRPIGVGLYLGASVLDHSCSPNVVVMFTGTRATVRCIKTFSMYKEGPIMDQLMLATCCPNSQCSGAIIDRNGKLSCLMCRKDSSSDIYRNSRTLCLEKVAETISSIKQLQNVQDKHPHVILEKCENCLSNYNDVLHKNNMYAIKLKEMAFDSCIDMEEWKKALQYGEDLLNGYRQYYDINHPLLGVHLMKLGKLSAYLDILTDAKDYFLQAHCVLLITHDRDGALYRELTELLSQLTAELG</sequence>
<gene>
    <name evidence="1" type="ORF">LSH36_983g00113</name>
</gene>
<name>A0AAD9IWH3_9ANNE</name>
<dbReference type="GO" id="GO:0005634">
    <property type="term" value="C:nucleus"/>
    <property type="evidence" value="ECO:0007669"/>
    <property type="project" value="TreeGrafter"/>
</dbReference>
<dbReference type="PANTHER" id="PTHR12197:SF251">
    <property type="entry name" value="EG:BACR7C10.4 PROTEIN"/>
    <property type="match status" value="1"/>
</dbReference>
<dbReference type="InterPro" id="IPR046341">
    <property type="entry name" value="SET_dom_sf"/>
</dbReference>
<comment type="caution">
    <text evidence="1">The sequence shown here is derived from an EMBL/GenBank/DDBJ whole genome shotgun (WGS) entry which is preliminary data.</text>
</comment>
<organism evidence="1 2">
    <name type="scientific">Paralvinella palmiformis</name>
    <dbReference type="NCBI Taxonomy" id="53620"/>
    <lineage>
        <taxon>Eukaryota</taxon>
        <taxon>Metazoa</taxon>
        <taxon>Spiralia</taxon>
        <taxon>Lophotrochozoa</taxon>
        <taxon>Annelida</taxon>
        <taxon>Polychaeta</taxon>
        <taxon>Sedentaria</taxon>
        <taxon>Canalipalpata</taxon>
        <taxon>Terebellida</taxon>
        <taxon>Terebelliformia</taxon>
        <taxon>Alvinellidae</taxon>
        <taxon>Paralvinella</taxon>
    </lineage>
</organism>
<reference evidence="1" key="1">
    <citation type="journal article" date="2023" name="Mol. Biol. Evol.">
        <title>Third-Generation Sequencing Reveals the Adaptive Role of the Epigenome in Three Deep-Sea Polychaetes.</title>
        <authorList>
            <person name="Perez M."/>
            <person name="Aroh O."/>
            <person name="Sun Y."/>
            <person name="Lan Y."/>
            <person name="Juniper S.K."/>
            <person name="Young C.R."/>
            <person name="Angers B."/>
            <person name="Qian P.Y."/>
        </authorList>
    </citation>
    <scope>NUCLEOTIDE SEQUENCE</scope>
    <source>
        <strain evidence="1">P08H-3</strain>
    </source>
</reference>
<dbReference type="Gene3D" id="1.25.40.970">
    <property type="match status" value="1"/>
</dbReference>